<dbReference type="EMBL" id="CP012524">
    <property type="protein sequence ID" value="ALC41945.1"/>
    <property type="molecule type" value="Genomic_DNA"/>
</dbReference>
<dbReference type="OMA" id="ETRISYG"/>
<organism evidence="2 3">
    <name type="scientific">Drosophila busckii</name>
    <name type="common">Fruit fly</name>
    <dbReference type="NCBI Taxonomy" id="30019"/>
    <lineage>
        <taxon>Eukaryota</taxon>
        <taxon>Metazoa</taxon>
        <taxon>Ecdysozoa</taxon>
        <taxon>Arthropoda</taxon>
        <taxon>Hexapoda</taxon>
        <taxon>Insecta</taxon>
        <taxon>Pterygota</taxon>
        <taxon>Neoptera</taxon>
        <taxon>Endopterygota</taxon>
        <taxon>Diptera</taxon>
        <taxon>Brachycera</taxon>
        <taxon>Muscomorpha</taxon>
        <taxon>Ephydroidea</taxon>
        <taxon>Drosophilidae</taxon>
        <taxon>Drosophila</taxon>
    </lineage>
</organism>
<feature type="coiled-coil region" evidence="1">
    <location>
        <begin position="205"/>
        <end position="235"/>
    </location>
</feature>
<protein>
    <submittedName>
        <fullName evidence="2">Maker87</fullName>
    </submittedName>
</protein>
<evidence type="ECO:0000313" key="2">
    <source>
        <dbReference type="EMBL" id="ALC41945.1"/>
    </source>
</evidence>
<dbReference type="Proteomes" id="UP000494163">
    <property type="component" value="Chromosome 2R"/>
</dbReference>
<sequence>MSFGRITKLKINVGKTQTHITYEKGATRLFSSNPSGFVFRSPSSKDIEHKQLSKQCAATIFLQRHFGTGGSIRKTPSVRMLLSALGLAESVSQTELQMAEEQQQQQQLPAKSEPTWYSCKLELLPAVVAQHAHSLVVPTGRLLLSCCGWHLQNCSERLAQTSNNCEFSLPNCECWRIKETMDSITQLLDESLAMQAQGEAESREMPELNANMMSLNALLKQLNELMELQNQHQNSD</sequence>
<dbReference type="AlphaFoldDB" id="A0A0M4EW42"/>
<dbReference type="OrthoDB" id="7848000at2759"/>
<evidence type="ECO:0000256" key="1">
    <source>
        <dbReference type="SAM" id="Coils"/>
    </source>
</evidence>
<gene>
    <name evidence="2" type="ORF">Dbus_chr2Rg1524</name>
</gene>
<reference evidence="2 3" key="1">
    <citation type="submission" date="2015-08" db="EMBL/GenBank/DDBJ databases">
        <title>Ancestral chromatin configuration constrains chromatin evolution on differentiating sex chromosomes in Drosophila.</title>
        <authorList>
            <person name="Zhou Q."/>
            <person name="Bachtrog D."/>
        </authorList>
    </citation>
    <scope>NUCLEOTIDE SEQUENCE [LARGE SCALE GENOMIC DNA]</scope>
    <source>
        <tissue evidence="2">Whole larvae</tissue>
    </source>
</reference>
<evidence type="ECO:0000313" key="3">
    <source>
        <dbReference type="Proteomes" id="UP000494163"/>
    </source>
</evidence>
<accession>A0A0M4EW42</accession>
<keyword evidence="3" id="KW-1185">Reference proteome</keyword>
<keyword evidence="1" id="KW-0175">Coiled coil</keyword>
<name>A0A0M4EW42_DROBS</name>
<proteinExistence type="predicted"/>